<dbReference type="PANTHER" id="PTHR31462">
    <property type="entry name" value="ENDOSOMAL/LYSOSOMAL POTASSIUM CHANNEL TMEM175"/>
    <property type="match status" value="1"/>
</dbReference>
<evidence type="ECO:0000256" key="8">
    <source>
        <dbReference type="ARBA" id="ARBA00022989"/>
    </source>
</evidence>
<dbReference type="EMBL" id="BOMB01000038">
    <property type="protein sequence ID" value="GID15124.1"/>
    <property type="molecule type" value="Genomic_DNA"/>
</dbReference>
<dbReference type="AlphaFoldDB" id="A0A8J3ND97"/>
<sequence>MDNDPNTPETPAELAARVREEERLTRVEVEFAAAERLTFFSDAVVAIAITLLAIELPVPHGNTVAQLLHGMHEDLMEYIAFFISFTVIGMHWVGHHTVFRWLRRLDGRLRQFNLLWLLTIVLTPFATKLLMEDSEHGFPLQFGVYAAVQAVSGVLFVLMAREMAKYKLLRDGAPATLISNSYLRSGVMASAFAVSIPIAFVSHEFSYAVWILMPAVMRLAKVLRDRRQATADASSPHPQDDVK</sequence>
<keyword evidence="9" id="KW-0406">Ion transport</keyword>
<feature type="transmembrane region" description="Helical" evidence="13">
    <location>
        <begin position="78"/>
        <end position="102"/>
    </location>
</feature>
<proteinExistence type="inferred from homology"/>
<keyword evidence="3" id="KW-0813">Transport</keyword>
<evidence type="ECO:0000313" key="14">
    <source>
        <dbReference type="EMBL" id="GID15124.1"/>
    </source>
</evidence>
<accession>A0A8J3ND97</accession>
<comment type="caution">
    <text evidence="14">The sequence shown here is derived from an EMBL/GenBank/DDBJ whole genome shotgun (WGS) entry which is preliminary data.</text>
</comment>
<evidence type="ECO:0000256" key="9">
    <source>
        <dbReference type="ARBA" id="ARBA00023065"/>
    </source>
</evidence>
<dbReference type="InterPro" id="IPR010617">
    <property type="entry name" value="TMEM175-like"/>
</dbReference>
<feature type="transmembrane region" description="Helical" evidence="13">
    <location>
        <begin position="114"/>
        <end position="130"/>
    </location>
</feature>
<dbReference type="Proteomes" id="UP000612808">
    <property type="component" value="Unassembled WGS sequence"/>
</dbReference>
<evidence type="ECO:0000256" key="1">
    <source>
        <dbReference type="ARBA" id="ARBA00004141"/>
    </source>
</evidence>
<keyword evidence="4" id="KW-0633">Potassium transport</keyword>
<evidence type="ECO:0000313" key="15">
    <source>
        <dbReference type="Proteomes" id="UP000612808"/>
    </source>
</evidence>
<name>A0A8J3ND97_9ACTN</name>
<reference evidence="14" key="1">
    <citation type="submission" date="2021-01" db="EMBL/GenBank/DDBJ databases">
        <title>Whole genome shotgun sequence of Actinocatenispora rupis NBRC 107355.</title>
        <authorList>
            <person name="Komaki H."/>
            <person name="Tamura T."/>
        </authorList>
    </citation>
    <scope>NUCLEOTIDE SEQUENCE</scope>
    <source>
        <strain evidence="14">NBRC 107355</strain>
    </source>
</reference>
<keyword evidence="5 13" id="KW-0812">Transmembrane</keyword>
<comment type="catalytic activity">
    <reaction evidence="12">
        <text>K(+)(in) = K(+)(out)</text>
        <dbReference type="Rhea" id="RHEA:29463"/>
        <dbReference type="ChEBI" id="CHEBI:29103"/>
    </reaction>
</comment>
<protein>
    <submittedName>
        <fullName evidence="14">DUF1211 domain-containing membrane protein</fullName>
    </submittedName>
</protein>
<dbReference type="GO" id="GO:0005267">
    <property type="term" value="F:potassium channel activity"/>
    <property type="evidence" value="ECO:0007669"/>
    <property type="project" value="UniProtKB-KW"/>
</dbReference>
<keyword evidence="11" id="KW-0407">Ion channel</keyword>
<keyword evidence="10 13" id="KW-0472">Membrane</keyword>
<dbReference type="GO" id="GO:0015252">
    <property type="term" value="F:proton channel activity"/>
    <property type="evidence" value="ECO:0007669"/>
    <property type="project" value="InterPro"/>
</dbReference>
<dbReference type="RefSeq" id="WP_203663283.1">
    <property type="nucleotide sequence ID" value="NZ_BAAAZM010000001.1"/>
</dbReference>
<keyword evidence="8 13" id="KW-1133">Transmembrane helix</keyword>
<evidence type="ECO:0000256" key="13">
    <source>
        <dbReference type="SAM" id="Phobius"/>
    </source>
</evidence>
<evidence type="ECO:0000256" key="4">
    <source>
        <dbReference type="ARBA" id="ARBA00022538"/>
    </source>
</evidence>
<comment type="similarity">
    <text evidence="2">Belongs to the TMEM175 family.</text>
</comment>
<feature type="transmembrane region" description="Helical" evidence="13">
    <location>
        <begin position="39"/>
        <end position="58"/>
    </location>
</feature>
<evidence type="ECO:0000256" key="3">
    <source>
        <dbReference type="ARBA" id="ARBA00022448"/>
    </source>
</evidence>
<feature type="transmembrane region" description="Helical" evidence="13">
    <location>
        <begin position="142"/>
        <end position="160"/>
    </location>
</feature>
<evidence type="ECO:0000256" key="6">
    <source>
        <dbReference type="ARBA" id="ARBA00022826"/>
    </source>
</evidence>
<keyword evidence="7" id="KW-0630">Potassium</keyword>
<evidence type="ECO:0000256" key="7">
    <source>
        <dbReference type="ARBA" id="ARBA00022958"/>
    </source>
</evidence>
<dbReference type="GO" id="GO:0016020">
    <property type="term" value="C:membrane"/>
    <property type="evidence" value="ECO:0007669"/>
    <property type="project" value="UniProtKB-SubCell"/>
</dbReference>
<gene>
    <name evidence="14" type="ORF">Aru02nite_60130</name>
</gene>
<comment type="subcellular location">
    <subcellularLocation>
        <location evidence="1">Membrane</location>
        <topology evidence="1">Multi-pass membrane protein</topology>
    </subcellularLocation>
</comment>
<dbReference type="PANTHER" id="PTHR31462:SF5">
    <property type="entry name" value="ENDOSOMAL_LYSOSOMAL PROTON CHANNEL TMEM175"/>
    <property type="match status" value="1"/>
</dbReference>
<evidence type="ECO:0000256" key="11">
    <source>
        <dbReference type="ARBA" id="ARBA00023303"/>
    </source>
</evidence>
<evidence type="ECO:0000256" key="5">
    <source>
        <dbReference type="ARBA" id="ARBA00022692"/>
    </source>
</evidence>
<keyword evidence="15" id="KW-1185">Reference proteome</keyword>
<evidence type="ECO:0000256" key="10">
    <source>
        <dbReference type="ARBA" id="ARBA00023136"/>
    </source>
</evidence>
<organism evidence="14 15">
    <name type="scientific">Actinocatenispora rupis</name>
    <dbReference type="NCBI Taxonomy" id="519421"/>
    <lineage>
        <taxon>Bacteria</taxon>
        <taxon>Bacillati</taxon>
        <taxon>Actinomycetota</taxon>
        <taxon>Actinomycetes</taxon>
        <taxon>Micromonosporales</taxon>
        <taxon>Micromonosporaceae</taxon>
        <taxon>Actinocatenispora</taxon>
    </lineage>
</organism>
<evidence type="ECO:0000256" key="12">
    <source>
        <dbReference type="ARBA" id="ARBA00034430"/>
    </source>
</evidence>
<dbReference type="Pfam" id="PF06736">
    <property type="entry name" value="TMEM175"/>
    <property type="match status" value="1"/>
</dbReference>
<keyword evidence="6" id="KW-0631">Potassium channel</keyword>
<evidence type="ECO:0000256" key="2">
    <source>
        <dbReference type="ARBA" id="ARBA00006920"/>
    </source>
</evidence>